<dbReference type="SUPFAM" id="SSF54001">
    <property type="entry name" value="Cysteine proteinases"/>
    <property type="match status" value="1"/>
</dbReference>
<protein>
    <recommendedName>
        <fullName evidence="5">NlpC/P60 domain-containing protein</fullName>
    </recommendedName>
</protein>
<reference evidence="6" key="1">
    <citation type="journal article" date="2015" name="Nature">
        <title>Complex archaea that bridge the gap between prokaryotes and eukaryotes.</title>
        <authorList>
            <person name="Spang A."/>
            <person name="Saw J.H."/>
            <person name="Jorgensen S.L."/>
            <person name="Zaremba-Niedzwiedzka K."/>
            <person name="Martijn J."/>
            <person name="Lind A.E."/>
            <person name="van Eijk R."/>
            <person name="Schleper C."/>
            <person name="Guy L."/>
            <person name="Ettema T.J."/>
        </authorList>
    </citation>
    <scope>NUCLEOTIDE SEQUENCE</scope>
</reference>
<comment type="similarity">
    <text evidence="1">Belongs to the peptidase C40 family.</text>
</comment>
<dbReference type="PANTHER" id="PTHR47053">
    <property type="entry name" value="MUREIN DD-ENDOPEPTIDASE MEPH-RELATED"/>
    <property type="match status" value="1"/>
</dbReference>
<dbReference type="GO" id="GO:0008234">
    <property type="term" value="F:cysteine-type peptidase activity"/>
    <property type="evidence" value="ECO:0007669"/>
    <property type="project" value="UniProtKB-KW"/>
</dbReference>
<dbReference type="PANTHER" id="PTHR47053:SF1">
    <property type="entry name" value="MUREIN DD-ENDOPEPTIDASE MEPH-RELATED"/>
    <property type="match status" value="1"/>
</dbReference>
<feature type="domain" description="NlpC/P60" evidence="5">
    <location>
        <begin position="122"/>
        <end position="250"/>
    </location>
</feature>
<organism evidence="6">
    <name type="scientific">marine sediment metagenome</name>
    <dbReference type="NCBI Taxonomy" id="412755"/>
    <lineage>
        <taxon>unclassified sequences</taxon>
        <taxon>metagenomes</taxon>
        <taxon>ecological metagenomes</taxon>
    </lineage>
</organism>
<dbReference type="Gene3D" id="2.30.30.40">
    <property type="entry name" value="SH3 Domains"/>
    <property type="match status" value="1"/>
</dbReference>
<evidence type="ECO:0000256" key="1">
    <source>
        <dbReference type="ARBA" id="ARBA00007074"/>
    </source>
</evidence>
<sequence>MQFGICPLSIVPVRLNPDDTAEMVSQVLYGEYFKVLECRKSWSKIRITYDNCEGWVSNTQIEFLHHDVFDRLEKSKNHKCNSELISFVETSTSVLLPITIGSSPQNAALLSHVYEDNRDSSKSDKGDLVQTALLFLNAPYLWGGKTPFGIDAPGLTQMVYKINGYALLRSVSEQAAQGNPLSFIEESEPGDLAFFDDKNGEIYHVGIIMAHNYIIHVDGKVRIDRLDHTGIFNADEGTYSYQLRVIKKIV</sequence>
<dbReference type="EMBL" id="LAZR01002864">
    <property type="protein sequence ID" value="KKN24684.1"/>
    <property type="molecule type" value="Genomic_DNA"/>
</dbReference>
<evidence type="ECO:0000256" key="4">
    <source>
        <dbReference type="ARBA" id="ARBA00022807"/>
    </source>
</evidence>
<dbReference type="InterPro" id="IPR000064">
    <property type="entry name" value="NLP_P60_dom"/>
</dbReference>
<dbReference type="AlphaFoldDB" id="A0A0F9P3M6"/>
<comment type="caution">
    <text evidence="6">The sequence shown here is derived from an EMBL/GenBank/DDBJ whole genome shotgun (WGS) entry which is preliminary data.</text>
</comment>
<keyword evidence="3" id="KW-0378">Hydrolase</keyword>
<dbReference type="Pfam" id="PF00877">
    <property type="entry name" value="NLPC_P60"/>
    <property type="match status" value="1"/>
</dbReference>
<dbReference type="InterPro" id="IPR038765">
    <property type="entry name" value="Papain-like_cys_pep_sf"/>
</dbReference>
<dbReference type="InterPro" id="IPR051202">
    <property type="entry name" value="Peptidase_C40"/>
</dbReference>
<evidence type="ECO:0000259" key="5">
    <source>
        <dbReference type="PROSITE" id="PS51935"/>
    </source>
</evidence>
<evidence type="ECO:0000256" key="3">
    <source>
        <dbReference type="ARBA" id="ARBA00022801"/>
    </source>
</evidence>
<dbReference type="PROSITE" id="PS51935">
    <property type="entry name" value="NLPC_P60"/>
    <property type="match status" value="1"/>
</dbReference>
<keyword evidence="2" id="KW-0645">Protease</keyword>
<dbReference type="Gene3D" id="3.90.1720.10">
    <property type="entry name" value="endopeptidase domain like (from Nostoc punctiforme)"/>
    <property type="match status" value="1"/>
</dbReference>
<dbReference type="Pfam" id="PF18348">
    <property type="entry name" value="SH3_16"/>
    <property type="match status" value="1"/>
</dbReference>
<gene>
    <name evidence="6" type="ORF">LCGC14_0892400</name>
</gene>
<name>A0A0F9P3M6_9ZZZZ</name>
<keyword evidence="4" id="KW-0788">Thiol protease</keyword>
<proteinExistence type="inferred from homology"/>
<evidence type="ECO:0000313" key="6">
    <source>
        <dbReference type="EMBL" id="KKN24684.1"/>
    </source>
</evidence>
<dbReference type="InterPro" id="IPR041382">
    <property type="entry name" value="SH3_16"/>
</dbReference>
<accession>A0A0F9P3M6</accession>
<evidence type="ECO:0000256" key="2">
    <source>
        <dbReference type="ARBA" id="ARBA00022670"/>
    </source>
</evidence>
<dbReference type="GO" id="GO:0006508">
    <property type="term" value="P:proteolysis"/>
    <property type="evidence" value="ECO:0007669"/>
    <property type="project" value="UniProtKB-KW"/>
</dbReference>